<protein>
    <recommendedName>
        <fullName evidence="11">MLO-like protein</fullName>
    </recommendedName>
</protein>
<feature type="transmembrane region" description="Helical" evidence="8">
    <location>
        <begin position="18"/>
        <end position="35"/>
    </location>
</feature>
<sequence>MAGISYASNGRAMWETPTWAVAIVCAVIVVISVVLEKGLYRLGQWFTARHKKALFEALVRIKDGKN</sequence>
<dbReference type="Gramene" id="ERN17123">
    <property type="protein sequence ID" value="ERN17123"/>
    <property type="gene ID" value="AMTR_s00044p00116760"/>
</dbReference>
<dbReference type="Pfam" id="PF03094">
    <property type="entry name" value="Mlo"/>
    <property type="match status" value="1"/>
</dbReference>
<name>U5D9S1_AMBTC</name>
<evidence type="ECO:0000256" key="8">
    <source>
        <dbReference type="SAM" id="Phobius"/>
    </source>
</evidence>
<evidence type="ECO:0000313" key="10">
    <source>
        <dbReference type="Proteomes" id="UP000017836"/>
    </source>
</evidence>
<dbReference type="GO" id="GO:0006952">
    <property type="term" value="P:defense response"/>
    <property type="evidence" value="ECO:0007669"/>
    <property type="project" value="UniProtKB-KW"/>
</dbReference>
<evidence type="ECO:0000256" key="5">
    <source>
        <dbReference type="ARBA" id="ARBA00022989"/>
    </source>
</evidence>
<keyword evidence="7" id="KW-0568">Pathogenesis-related protein</keyword>
<evidence type="ECO:0000256" key="6">
    <source>
        <dbReference type="ARBA" id="ARBA00023136"/>
    </source>
</evidence>
<dbReference type="GO" id="GO:0016020">
    <property type="term" value="C:membrane"/>
    <property type="evidence" value="ECO:0007669"/>
    <property type="project" value="UniProtKB-SubCell"/>
</dbReference>
<dbReference type="Proteomes" id="UP000017836">
    <property type="component" value="Unassembled WGS sequence"/>
</dbReference>
<evidence type="ECO:0000256" key="7">
    <source>
        <dbReference type="ARBA" id="ARBA00023265"/>
    </source>
</evidence>
<organism evidence="9 10">
    <name type="scientific">Amborella trichopoda</name>
    <dbReference type="NCBI Taxonomy" id="13333"/>
    <lineage>
        <taxon>Eukaryota</taxon>
        <taxon>Viridiplantae</taxon>
        <taxon>Streptophyta</taxon>
        <taxon>Embryophyta</taxon>
        <taxon>Tracheophyta</taxon>
        <taxon>Spermatophyta</taxon>
        <taxon>Magnoliopsida</taxon>
        <taxon>Amborellales</taxon>
        <taxon>Amborellaceae</taxon>
        <taxon>Amborella</taxon>
    </lineage>
</organism>
<dbReference type="EMBL" id="KI392384">
    <property type="protein sequence ID" value="ERN17123.1"/>
    <property type="molecule type" value="Genomic_DNA"/>
</dbReference>
<evidence type="ECO:0000313" key="9">
    <source>
        <dbReference type="EMBL" id="ERN17123.1"/>
    </source>
</evidence>
<comment type="subcellular location">
    <subcellularLocation>
        <location evidence="1">Membrane</location>
        <topology evidence="1">Multi-pass membrane protein</topology>
    </subcellularLocation>
</comment>
<keyword evidence="5 8" id="KW-1133">Transmembrane helix</keyword>
<accession>U5D9S1</accession>
<dbReference type="PANTHER" id="PTHR31942">
    <property type="entry name" value="MLO-LIKE PROTEIN 1"/>
    <property type="match status" value="1"/>
</dbReference>
<keyword evidence="10" id="KW-1185">Reference proteome</keyword>
<evidence type="ECO:0000256" key="2">
    <source>
        <dbReference type="ARBA" id="ARBA00006574"/>
    </source>
</evidence>
<dbReference type="InterPro" id="IPR004326">
    <property type="entry name" value="Mlo"/>
</dbReference>
<dbReference type="AlphaFoldDB" id="U5D9S1"/>
<evidence type="ECO:0008006" key="11">
    <source>
        <dbReference type="Google" id="ProtNLM"/>
    </source>
</evidence>
<proteinExistence type="inferred from homology"/>
<comment type="similarity">
    <text evidence="2">Belongs to the MLO family.</text>
</comment>
<evidence type="ECO:0000256" key="4">
    <source>
        <dbReference type="ARBA" id="ARBA00022821"/>
    </source>
</evidence>
<dbReference type="OMA" id="SNGRAMW"/>
<evidence type="ECO:0000256" key="3">
    <source>
        <dbReference type="ARBA" id="ARBA00022692"/>
    </source>
</evidence>
<evidence type="ECO:0000256" key="1">
    <source>
        <dbReference type="ARBA" id="ARBA00004141"/>
    </source>
</evidence>
<gene>
    <name evidence="9" type="ORF">AMTR_s00044p00116760</name>
</gene>
<keyword evidence="6 8" id="KW-0472">Membrane</keyword>
<dbReference type="HOGENOM" id="CLU_2834545_0_0_1"/>
<dbReference type="STRING" id="13333.U5D9S1"/>
<keyword evidence="4" id="KW-0611">Plant defense</keyword>
<reference evidence="10" key="1">
    <citation type="journal article" date="2013" name="Science">
        <title>The Amborella genome and the evolution of flowering plants.</title>
        <authorList>
            <consortium name="Amborella Genome Project"/>
        </authorList>
    </citation>
    <scope>NUCLEOTIDE SEQUENCE [LARGE SCALE GENOMIC DNA]</scope>
</reference>
<dbReference type="PANTHER" id="PTHR31942:SF49">
    <property type="entry name" value="MLO-LIKE PROTEIN 8"/>
    <property type="match status" value="1"/>
</dbReference>
<keyword evidence="3 8" id="KW-0812">Transmembrane</keyword>